<gene>
    <name evidence="3" type="ORF">RNB18_41235</name>
</gene>
<evidence type="ECO:0000313" key="4">
    <source>
        <dbReference type="Proteomes" id="UP001183824"/>
    </source>
</evidence>
<dbReference type="RefSeq" id="WP_311719257.1">
    <property type="nucleotide sequence ID" value="NZ_JAVREZ010000021.1"/>
</dbReference>
<keyword evidence="4" id="KW-1185">Reference proteome</keyword>
<reference evidence="4" key="1">
    <citation type="submission" date="2023-07" db="EMBL/GenBank/DDBJ databases">
        <title>30 novel species of actinomycetes from the DSMZ collection.</title>
        <authorList>
            <person name="Nouioui I."/>
        </authorList>
    </citation>
    <scope>NUCLEOTIDE SEQUENCE [LARGE SCALE GENOMIC DNA]</scope>
    <source>
        <strain evidence="4">DSM 41640</strain>
    </source>
</reference>
<dbReference type="InterPro" id="IPR025983">
    <property type="entry name" value="Cys_rich_CPCC"/>
</dbReference>
<comment type="caution">
    <text evidence="3">The sequence shown here is derived from an EMBL/GenBank/DDBJ whole genome shotgun (WGS) entry which is preliminary data.</text>
</comment>
<evidence type="ECO:0000313" key="3">
    <source>
        <dbReference type="EMBL" id="MDT0486511.1"/>
    </source>
</evidence>
<organism evidence="3 4">
    <name type="scientific">Streptomyces doebereineriae</name>
    <dbReference type="NCBI Taxonomy" id="3075528"/>
    <lineage>
        <taxon>Bacteria</taxon>
        <taxon>Bacillati</taxon>
        <taxon>Actinomycetota</taxon>
        <taxon>Actinomycetes</taxon>
        <taxon>Kitasatosporales</taxon>
        <taxon>Streptomycetaceae</taxon>
        <taxon>Streptomyces</taxon>
    </lineage>
</organism>
<accession>A0ABU2VN35</accession>
<proteinExistence type="predicted"/>
<protein>
    <submittedName>
        <fullName evidence="3">CPCC family cysteine-rich protein</fullName>
    </submittedName>
</protein>
<evidence type="ECO:0000259" key="2">
    <source>
        <dbReference type="Pfam" id="PF14206"/>
    </source>
</evidence>
<name>A0ABU2VN35_9ACTN</name>
<dbReference type="Proteomes" id="UP001183824">
    <property type="component" value="Unassembled WGS sequence"/>
</dbReference>
<feature type="domain" description="Cysteine-rich CPCC" evidence="2">
    <location>
        <begin position="7"/>
        <end position="78"/>
    </location>
</feature>
<evidence type="ECO:0000256" key="1">
    <source>
        <dbReference type="SAM" id="MobiDB-lite"/>
    </source>
</evidence>
<dbReference type="Pfam" id="PF14206">
    <property type="entry name" value="Cys_rich_CPCC"/>
    <property type="match status" value="1"/>
</dbReference>
<dbReference type="EMBL" id="JAVREZ010000021">
    <property type="protein sequence ID" value="MDT0486511.1"/>
    <property type="molecule type" value="Genomic_DNA"/>
</dbReference>
<feature type="region of interest" description="Disordered" evidence="1">
    <location>
        <begin position="64"/>
        <end position="106"/>
    </location>
</feature>
<sequence>MVASTVYPCPCCGYLVLDDGPGGYEICRICHWEDDPGQLRSPWLPDGPNRPSLMEAQRSFAEIGVSDPRRRPRATAPLASDERDPGWRPFDVELDGGPDQRTESGYWPPDRTTLYWWRPRYWRASDDRHPA</sequence>